<evidence type="ECO:0000256" key="6">
    <source>
        <dbReference type="ARBA" id="ARBA00023049"/>
    </source>
</evidence>
<dbReference type="Proteomes" id="UP000664521">
    <property type="component" value="Unassembled WGS sequence"/>
</dbReference>
<dbReference type="PANTHER" id="PTHR43579:SF1">
    <property type="entry name" value="NEUTRAL METALLOPROTEINASE"/>
    <property type="match status" value="1"/>
</dbReference>
<dbReference type="SUPFAM" id="SSF55486">
    <property type="entry name" value="Metalloproteases ('zincins'), catalytic domain"/>
    <property type="match status" value="1"/>
</dbReference>
<name>A0A8H3G1K3_9LECA</name>
<evidence type="ECO:0000256" key="2">
    <source>
        <dbReference type="ARBA" id="ARBA00022670"/>
    </source>
</evidence>
<dbReference type="GO" id="GO:0006508">
    <property type="term" value="P:proteolysis"/>
    <property type="evidence" value="ECO:0007669"/>
    <property type="project" value="UniProtKB-KW"/>
</dbReference>
<feature type="domain" description="Peptidase M4" evidence="8">
    <location>
        <begin position="165"/>
        <end position="242"/>
    </location>
</feature>
<comment type="similarity">
    <text evidence="1">Belongs to the peptidase M4 family.</text>
</comment>
<dbReference type="InterPro" id="IPR013856">
    <property type="entry name" value="Peptidase_M4_domain"/>
</dbReference>
<feature type="region of interest" description="Disordered" evidence="7">
    <location>
        <begin position="133"/>
        <end position="161"/>
    </location>
</feature>
<dbReference type="Pfam" id="PF02868">
    <property type="entry name" value="Peptidase_M4_C"/>
    <property type="match status" value="1"/>
</dbReference>
<dbReference type="GO" id="GO:0046872">
    <property type="term" value="F:metal ion binding"/>
    <property type="evidence" value="ECO:0007669"/>
    <property type="project" value="UniProtKB-KW"/>
</dbReference>
<reference evidence="10" key="1">
    <citation type="submission" date="2021-03" db="EMBL/GenBank/DDBJ databases">
        <authorList>
            <person name="Tagirdzhanova G."/>
        </authorList>
    </citation>
    <scope>NUCLEOTIDE SEQUENCE</scope>
</reference>
<dbReference type="PRINTS" id="PR00730">
    <property type="entry name" value="THERMOLYSIN"/>
</dbReference>
<dbReference type="OrthoDB" id="5332336at2759"/>
<comment type="caution">
    <text evidence="10">The sequence shown here is derived from an EMBL/GenBank/DDBJ whole genome shotgun (WGS) entry which is preliminary data.</text>
</comment>
<accession>A0A8H3G1K3</accession>
<keyword evidence="2" id="KW-0645">Protease</keyword>
<gene>
    <name evidence="10" type="ORF">HETSPECPRED_008527</name>
</gene>
<evidence type="ECO:0000256" key="5">
    <source>
        <dbReference type="ARBA" id="ARBA00022833"/>
    </source>
</evidence>
<evidence type="ECO:0000256" key="3">
    <source>
        <dbReference type="ARBA" id="ARBA00022723"/>
    </source>
</evidence>
<dbReference type="InterPro" id="IPR001570">
    <property type="entry name" value="Peptidase_M4_C_domain"/>
</dbReference>
<sequence>MANHVCFIVPPYLLEGIAQSPDTGAREVAAKTISLSHKLRDDRLQHFAASSAPGSRPQDAPSTSQARSIVPDYLLEHISKAEDVDEEVKKSATQSLALSQQIRDGRQQTLAEHPQHAVSKTVAHFWRGVYNMENQGSEDDDGQSLPGEPARLEGQPASSDQTVNQAYDSCLKVLQFYKDTFNYDSIDNKNMHVINSVHFGSGFGNAFWNGQQMVYGDGDDTIGNFTACLDVIGHEMTHGVTQFNSKLEYEGESGALNEHISDVFGIMVKQIVEQTTAEQSDWLIGEGCLMPGVKGVALRNMQSPGTAYNDPKLGGKDPQPASYDEIPAWVTQDEPSRNNDFGGVHLTSGIPNRAFAISALAFGGFSWEKAGKIWWKTVTSRQISPHCTFIQFADLTVESAKKLYGVSDARTVRNAWNTVGVVRHI</sequence>
<dbReference type="Gene3D" id="3.10.170.10">
    <property type="match status" value="1"/>
</dbReference>
<keyword evidence="6" id="KW-0482">Metalloprotease</keyword>
<dbReference type="InterPro" id="IPR023612">
    <property type="entry name" value="Peptidase_M4"/>
</dbReference>
<evidence type="ECO:0000256" key="7">
    <source>
        <dbReference type="SAM" id="MobiDB-lite"/>
    </source>
</evidence>
<dbReference type="CDD" id="cd09597">
    <property type="entry name" value="M4_TLP"/>
    <property type="match status" value="1"/>
</dbReference>
<proteinExistence type="inferred from homology"/>
<evidence type="ECO:0000256" key="1">
    <source>
        <dbReference type="ARBA" id="ARBA00009388"/>
    </source>
</evidence>
<keyword evidence="5" id="KW-0862">Zinc</keyword>
<evidence type="ECO:0000259" key="8">
    <source>
        <dbReference type="Pfam" id="PF01447"/>
    </source>
</evidence>
<evidence type="ECO:0000313" key="11">
    <source>
        <dbReference type="Proteomes" id="UP000664521"/>
    </source>
</evidence>
<keyword evidence="3" id="KW-0479">Metal-binding</keyword>
<dbReference type="PANTHER" id="PTHR43579">
    <property type="match status" value="1"/>
</dbReference>
<dbReference type="GO" id="GO:0004222">
    <property type="term" value="F:metalloendopeptidase activity"/>
    <property type="evidence" value="ECO:0007669"/>
    <property type="project" value="InterPro"/>
</dbReference>
<evidence type="ECO:0000313" key="10">
    <source>
        <dbReference type="EMBL" id="CAF9933089.1"/>
    </source>
</evidence>
<keyword evidence="11" id="KW-1185">Reference proteome</keyword>
<protein>
    <recommendedName>
        <fullName evidence="12">Neutral metalloproteinase</fullName>
    </recommendedName>
</protein>
<evidence type="ECO:0000259" key="9">
    <source>
        <dbReference type="Pfam" id="PF02868"/>
    </source>
</evidence>
<evidence type="ECO:0008006" key="12">
    <source>
        <dbReference type="Google" id="ProtNLM"/>
    </source>
</evidence>
<evidence type="ECO:0000256" key="4">
    <source>
        <dbReference type="ARBA" id="ARBA00022801"/>
    </source>
</evidence>
<organism evidence="10 11">
    <name type="scientific">Heterodermia speciosa</name>
    <dbReference type="NCBI Taxonomy" id="116794"/>
    <lineage>
        <taxon>Eukaryota</taxon>
        <taxon>Fungi</taxon>
        <taxon>Dikarya</taxon>
        <taxon>Ascomycota</taxon>
        <taxon>Pezizomycotina</taxon>
        <taxon>Lecanoromycetes</taxon>
        <taxon>OSLEUM clade</taxon>
        <taxon>Lecanoromycetidae</taxon>
        <taxon>Caliciales</taxon>
        <taxon>Physciaceae</taxon>
        <taxon>Heterodermia</taxon>
    </lineage>
</organism>
<dbReference type="InterPro" id="IPR027268">
    <property type="entry name" value="Peptidase_M4/M1_CTD_sf"/>
</dbReference>
<dbReference type="InterPro" id="IPR052759">
    <property type="entry name" value="Metalloprotease_M4"/>
</dbReference>
<dbReference type="Gene3D" id="1.10.390.10">
    <property type="entry name" value="Neutral Protease Domain 2"/>
    <property type="match status" value="1"/>
</dbReference>
<dbReference type="AlphaFoldDB" id="A0A8H3G1K3"/>
<dbReference type="EMBL" id="CAJPDS010000066">
    <property type="protein sequence ID" value="CAF9933089.1"/>
    <property type="molecule type" value="Genomic_DNA"/>
</dbReference>
<keyword evidence="4" id="KW-0378">Hydrolase</keyword>
<dbReference type="Pfam" id="PF01447">
    <property type="entry name" value="Peptidase_M4"/>
    <property type="match status" value="1"/>
</dbReference>
<feature type="domain" description="Peptidase M4 C-terminal" evidence="9">
    <location>
        <begin position="245"/>
        <end position="421"/>
    </location>
</feature>